<feature type="signal peptide" evidence="8">
    <location>
        <begin position="1"/>
        <end position="19"/>
    </location>
</feature>
<comment type="pathway">
    <text evidence="1 7">Cell wall biogenesis; peptidoglycan biosynthesis.</text>
</comment>
<evidence type="ECO:0000256" key="5">
    <source>
        <dbReference type="ARBA" id="ARBA00022984"/>
    </source>
</evidence>
<evidence type="ECO:0000313" key="11">
    <source>
        <dbReference type="Proteomes" id="UP000246744"/>
    </source>
</evidence>
<keyword evidence="6 7" id="KW-0961">Cell wall biogenesis/degradation</keyword>
<dbReference type="NCBIfam" id="NF040599">
    <property type="entry name" value="LdtF_DpaA_YafK"/>
    <property type="match status" value="1"/>
</dbReference>
<dbReference type="EMBL" id="QGTS01000015">
    <property type="protein sequence ID" value="PWW04695.1"/>
    <property type="molecule type" value="Genomic_DNA"/>
</dbReference>
<evidence type="ECO:0000256" key="7">
    <source>
        <dbReference type="PROSITE-ProRule" id="PRU01373"/>
    </source>
</evidence>
<proteinExistence type="inferred from homology"/>
<accession>A0A317PVH7</accession>
<evidence type="ECO:0000259" key="9">
    <source>
        <dbReference type="PROSITE" id="PS52029"/>
    </source>
</evidence>
<dbReference type="GO" id="GO:0016740">
    <property type="term" value="F:transferase activity"/>
    <property type="evidence" value="ECO:0007669"/>
    <property type="project" value="UniProtKB-KW"/>
</dbReference>
<dbReference type="AlphaFoldDB" id="A0A317PVH7"/>
<dbReference type="RefSeq" id="WP_110027707.1">
    <property type="nucleotide sequence ID" value="NZ_QGTS01000015.1"/>
</dbReference>
<feature type="active site" description="Nucleophile" evidence="7">
    <location>
        <position position="143"/>
    </location>
</feature>
<organism evidence="10 11">
    <name type="scientific">Mangrovibacter plantisponsor</name>
    <dbReference type="NCBI Taxonomy" id="451513"/>
    <lineage>
        <taxon>Bacteria</taxon>
        <taxon>Pseudomonadati</taxon>
        <taxon>Pseudomonadota</taxon>
        <taxon>Gammaproteobacteria</taxon>
        <taxon>Enterobacterales</taxon>
        <taxon>Enterobacteriaceae</taxon>
        <taxon>Mangrovibacter</taxon>
    </lineage>
</organism>
<sequence length="245" mass="27933">MRKIALVFAMLLMPLLSFASDISSGTMAKPASTEMKKQLMGSPVYIQIFKEERILELYVKMGERYQLMNSYRICNYSGGLGPKRRMGDFKSPEGFYSVGRNQLKPDSRFYKAINIGFPNTYDREHGYDGKYLMIHGACVSIGCYAMTNSNIDEIFQFVTGAIIFGQQQVEVNIFPFRMTDANMARHKYSYYIKFWEELKPGYDYFARNHQPPAVSVVNGHYVVGAPNMNATQPQLASNYTVSQAK</sequence>
<protein>
    <submittedName>
        <fullName evidence="10">Murein L,D-transpeptidase YafK</fullName>
    </submittedName>
</protein>
<dbReference type="UniPathway" id="UPA00219"/>
<feature type="domain" description="L,D-TPase catalytic" evidence="9">
    <location>
        <begin position="44"/>
        <end position="174"/>
    </location>
</feature>
<evidence type="ECO:0000256" key="3">
    <source>
        <dbReference type="ARBA" id="ARBA00022679"/>
    </source>
</evidence>
<name>A0A317PVH7_9ENTR</name>
<dbReference type="Proteomes" id="UP000246744">
    <property type="component" value="Unassembled WGS sequence"/>
</dbReference>
<evidence type="ECO:0000256" key="8">
    <source>
        <dbReference type="SAM" id="SignalP"/>
    </source>
</evidence>
<dbReference type="GO" id="GO:0071555">
    <property type="term" value="P:cell wall organization"/>
    <property type="evidence" value="ECO:0007669"/>
    <property type="project" value="UniProtKB-UniRule"/>
</dbReference>
<dbReference type="CDD" id="cd16913">
    <property type="entry name" value="YkuD_like"/>
    <property type="match status" value="1"/>
</dbReference>
<keyword evidence="3" id="KW-0808">Transferase</keyword>
<evidence type="ECO:0000313" key="10">
    <source>
        <dbReference type="EMBL" id="PWW04695.1"/>
    </source>
</evidence>
<comment type="caution">
    <text evidence="10">The sequence shown here is derived from an EMBL/GenBank/DDBJ whole genome shotgun (WGS) entry which is preliminary data.</text>
</comment>
<keyword evidence="5 7" id="KW-0573">Peptidoglycan synthesis</keyword>
<dbReference type="PANTHER" id="PTHR36699:SF1">
    <property type="entry name" value="L,D-TRANSPEPTIDASE YAFK-RELATED"/>
    <property type="match status" value="1"/>
</dbReference>
<keyword evidence="8" id="KW-0732">Signal</keyword>
<dbReference type="GO" id="GO:0004180">
    <property type="term" value="F:carboxypeptidase activity"/>
    <property type="evidence" value="ECO:0007669"/>
    <property type="project" value="UniProtKB-ARBA"/>
</dbReference>
<evidence type="ECO:0000256" key="2">
    <source>
        <dbReference type="ARBA" id="ARBA00005992"/>
    </source>
</evidence>
<dbReference type="InterPro" id="IPR038063">
    <property type="entry name" value="Transpep_catalytic_dom"/>
</dbReference>
<dbReference type="InterPro" id="IPR005490">
    <property type="entry name" value="LD_TPept_cat_dom"/>
</dbReference>
<keyword evidence="4 7" id="KW-0133">Cell shape</keyword>
<dbReference type="GO" id="GO:0008360">
    <property type="term" value="P:regulation of cell shape"/>
    <property type="evidence" value="ECO:0007669"/>
    <property type="project" value="UniProtKB-UniRule"/>
</dbReference>
<evidence type="ECO:0000256" key="4">
    <source>
        <dbReference type="ARBA" id="ARBA00022960"/>
    </source>
</evidence>
<reference evidence="10 11" key="1">
    <citation type="submission" date="2018-05" db="EMBL/GenBank/DDBJ databases">
        <title>Genomic Encyclopedia of Type Strains, Phase IV (KMG-IV): sequencing the most valuable type-strain genomes for metagenomic binning, comparative biology and taxonomic classification.</title>
        <authorList>
            <person name="Goeker M."/>
        </authorList>
    </citation>
    <scope>NUCLEOTIDE SEQUENCE [LARGE SCALE GENOMIC DNA]</scope>
    <source>
        <strain evidence="10 11">DSM 19579</strain>
    </source>
</reference>
<keyword evidence="11" id="KW-1185">Reference proteome</keyword>
<dbReference type="Pfam" id="PF03734">
    <property type="entry name" value="YkuD"/>
    <property type="match status" value="1"/>
</dbReference>
<dbReference type="PROSITE" id="PS52029">
    <property type="entry name" value="LD_TPASE"/>
    <property type="match status" value="1"/>
</dbReference>
<dbReference type="GO" id="GO:0009252">
    <property type="term" value="P:peptidoglycan biosynthetic process"/>
    <property type="evidence" value="ECO:0007669"/>
    <property type="project" value="UniProtKB-UniPathway"/>
</dbReference>
<feature type="active site" description="Proton donor/acceptor" evidence="7">
    <location>
        <position position="135"/>
    </location>
</feature>
<evidence type="ECO:0000256" key="6">
    <source>
        <dbReference type="ARBA" id="ARBA00023316"/>
    </source>
</evidence>
<gene>
    <name evidence="10" type="ORF">DES37_11588</name>
</gene>
<dbReference type="SUPFAM" id="SSF141523">
    <property type="entry name" value="L,D-transpeptidase catalytic domain-like"/>
    <property type="match status" value="1"/>
</dbReference>
<comment type="similarity">
    <text evidence="2">Belongs to the YkuD family.</text>
</comment>
<dbReference type="OrthoDB" id="9809748at2"/>
<dbReference type="PANTHER" id="PTHR36699">
    <property type="entry name" value="LD-TRANSPEPTIDASE"/>
    <property type="match status" value="1"/>
</dbReference>
<feature type="chain" id="PRO_5016345146" evidence="8">
    <location>
        <begin position="20"/>
        <end position="245"/>
    </location>
</feature>
<evidence type="ECO:0000256" key="1">
    <source>
        <dbReference type="ARBA" id="ARBA00004752"/>
    </source>
</evidence>